<gene>
    <name evidence="1" type="ORF">LPJ66_002105</name>
</gene>
<dbReference type="Proteomes" id="UP001150581">
    <property type="component" value="Unassembled WGS sequence"/>
</dbReference>
<name>A0ACC1IRH9_9FUNG</name>
<evidence type="ECO:0000313" key="2">
    <source>
        <dbReference type="Proteomes" id="UP001150581"/>
    </source>
</evidence>
<comment type="caution">
    <text evidence="1">The sequence shown here is derived from an EMBL/GenBank/DDBJ whole genome shotgun (WGS) entry which is preliminary data.</text>
</comment>
<evidence type="ECO:0000313" key="1">
    <source>
        <dbReference type="EMBL" id="KAJ1899448.1"/>
    </source>
</evidence>
<dbReference type="EMBL" id="JANBPG010000152">
    <property type="protein sequence ID" value="KAJ1899448.1"/>
    <property type="molecule type" value="Genomic_DNA"/>
</dbReference>
<organism evidence="1 2">
    <name type="scientific">Kickxella alabastrina</name>
    <dbReference type="NCBI Taxonomy" id="61397"/>
    <lineage>
        <taxon>Eukaryota</taxon>
        <taxon>Fungi</taxon>
        <taxon>Fungi incertae sedis</taxon>
        <taxon>Zoopagomycota</taxon>
        <taxon>Kickxellomycotina</taxon>
        <taxon>Kickxellomycetes</taxon>
        <taxon>Kickxellales</taxon>
        <taxon>Kickxellaceae</taxon>
        <taxon>Kickxella</taxon>
    </lineage>
</organism>
<accession>A0ACC1IRH9</accession>
<sequence>MSMVQGPPGVDLRLRYFRYMPANVYPQVAAGVYFAIGVILIIQTIRSKAQAWLYVLAGTAIFEAVGYAFRAACVYETTLALFLLQLLIILLPINAIALFNYKVTGKIISDSLTAKPKYLWLRPKFVYWFYFASDVFSVLMQGAGGAMMGKVTTRAKAKTVALIGLCVQLLFLGCYMTTTVYVWRKPEYIVHAGPRDKSPQAAKRKVMINIISTTTLLYVRSIYRIAEFADNTIYSTEWAFYVFDTLVIFFAFVIYIVLFIGPNFPRKSAGLEKQLSYISVEEANAQSLSTRLTDKDY</sequence>
<reference evidence="1" key="1">
    <citation type="submission" date="2022-07" db="EMBL/GenBank/DDBJ databases">
        <title>Phylogenomic reconstructions and comparative analyses of Kickxellomycotina fungi.</title>
        <authorList>
            <person name="Reynolds N.K."/>
            <person name="Stajich J.E."/>
            <person name="Barry K."/>
            <person name="Grigoriev I.V."/>
            <person name="Crous P."/>
            <person name="Smith M.E."/>
        </authorList>
    </citation>
    <scope>NUCLEOTIDE SEQUENCE</scope>
    <source>
        <strain evidence="1">Benny 63K</strain>
    </source>
</reference>
<protein>
    <submittedName>
        <fullName evidence="1">Uncharacterized protein</fullName>
    </submittedName>
</protein>
<keyword evidence="2" id="KW-1185">Reference proteome</keyword>
<proteinExistence type="predicted"/>